<comment type="similarity">
    <text evidence="2">Belongs to the MORC ATPase protein family.</text>
</comment>
<evidence type="ECO:0000256" key="4">
    <source>
        <dbReference type="ARBA" id="ARBA00022723"/>
    </source>
</evidence>
<dbReference type="PANTHER" id="PTHR23336:SF11">
    <property type="entry name" value="OS06G0622000 PROTEIN"/>
    <property type="match status" value="1"/>
</dbReference>
<evidence type="ECO:0000256" key="10">
    <source>
        <dbReference type="SAM" id="MobiDB-lite"/>
    </source>
</evidence>
<protein>
    <recommendedName>
        <fullName evidence="11">CW-type domain-containing protein</fullName>
    </recommendedName>
</protein>
<dbReference type="InterPro" id="IPR045261">
    <property type="entry name" value="MORC_ATPase"/>
</dbReference>
<accession>A0A8T0GRP4</accession>
<evidence type="ECO:0000313" key="13">
    <source>
        <dbReference type="Proteomes" id="UP000822688"/>
    </source>
</evidence>
<feature type="region of interest" description="Disordered" evidence="10">
    <location>
        <begin position="712"/>
        <end position="764"/>
    </location>
</feature>
<dbReference type="Gene3D" id="3.30.565.10">
    <property type="entry name" value="Histidine kinase-like ATPase, C-terminal domain"/>
    <property type="match status" value="1"/>
</dbReference>
<sequence length="764" mass="86213">MLARIVGWWPTQFLCPRGLLFLGLWGKFFAERLFSHFVAELRRNSFGQRLGCAFSSTSVATMFPAPMWSPTRTPVYANKRPSWQGALTFKGKTVQCVKCEDAPLALPGDLELEEKFKEHLLFRPEEMRLPHFVLLPLGTGASSAHKWTEFLGYLSTNQKLAVVILEGWQLLMPPPPTIPIAGTPLRVYYRPYSVPVSRVTNLNATPSLVYTQPPQPAQPAVQARSGTHVHPSHLETLEQMHAAWAFGAVAELIDNARDAKATRLDILIEEMVSDEGALPVLQVIDNGQGMNHDEIVKMLSFGHKRPKESDTEQIGHFGVGFKTGAMRIGKDAVILTQSKNTCSMGFLSKSYNADLEILEVPIITYKRFTNGQMVLDESVCTKEDEKKVKEAVAKHSPFKNDLSIGAQFAKIEKTGTRIFIYNLEQWDGNCIFEWNPKTVVKTEASAEKKTPGDIKIRSRRVRVRAGQTSTEVPLDYSLREYAEVLFLRPCMKIYLQGTPVISRNLARTFKDVEVYHYPFIHEKDPTKNKTIPLTLGKREVEFNRANCGIFLYWHGRLIEAYRRVGAMVHSADIGRGIIGVMDVTHIMDFGDGKVGVLNNKQGFTDSDRFLKLEKWLEKTFGTYWDEKFDQYKVFSKDDVKEGETVNFEEEGHWVQCSKCDKWRELPKGQTSDQYDEITWFCYMKPFLGNCNIPEDKQEHVVTVAINRDGNKKTAQLGNGSDSSVVANTGSSSSDDAGPSRPAKKLKRLQKGTKPVKTDVKKPKS</sequence>
<feature type="compositionally biased region" description="Low complexity" evidence="10">
    <location>
        <begin position="720"/>
        <end position="734"/>
    </location>
</feature>
<dbReference type="InterPro" id="IPR036890">
    <property type="entry name" value="HATPase_C_sf"/>
</dbReference>
<evidence type="ECO:0000259" key="11">
    <source>
        <dbReference type="PROSITE" id="PS51050"/>
    </source>
</evidence>
<comment type="subcellular location">
    <subcellularLocation>
        <location evidence="1">Nucleus</location>
    </subcellularLocation>
</comment>
<keyword evidence="13" id="KW-1185">Reference proteome</keyword>
<dbReference type="Proteomes" id="UP000822688">
    <property type="component" value="Chromosome 9"/>
</dbReference>
<dbReference type="GO" id="GO:0005634">
    <property type="term" value="C:nucleus"/>
    <property type="evidence" value="ECO:0007669"/>
    <property type="project" value="UniProtKB-SubCell"/>
</dbReference>
<evidence type="ECO:0000256" key="7">
    <source>
        <dbReference type="ARBA" id="ARBA00022833"/>
    </source>
</evidence>
<name>A0A8T0GRP4_CERPU</name>
<proteinExistence type="inferred from homology"/>
<dbReference type="Pfam" id="PF07496">
    <property type="entry name" value="zf-CW"/>
    <property type="match status" value="1"/>
</dbReference>
<dbReference type="PROSITE" id="PS51050">
    <property type="entry name" value="ZF_CW"/>
    <property type="match status" value="1"/>
</dbReference>
<evidence type="ECO:0000256" key="9">
    <source>
        <dbReference type="ARBA" id="ARBA00023242"/>
    </source>
</evidence>
<feature type="domain" description="CW-type" evidence="11">
    <location>
        <begin position="647"/>
        <end position="698"/>
    </location>
</feature>
<comment type="caution">
    <text evidence="12">The sequence shown here is derived from an EMBL/GenBank/DDBJ whole genome shotgun (WGS) entry which is preliminary data.</text>
</comment>
<dbReference type="Gene3D" id="3.30.40.100">
    <property type="match status" value="1"/>
</dbReference>
<evidence type="ECO:0000256" key="3">
    <source>
        <dbReference type="ARBA" id="ARBA00022722"/>
    </source>
</evidence>
<reference evidence="12" key="1">
    <citation type="submission" date="2020-06" db="EMBL/GenBank/DDBJ databases">
        <title>WGS assembly of Ceratodon purpureus strain R40.</title>
        <authorList>
            <person name="Carey S.B."/>
            <person name="Jenkins J."/>
            <person name="Shu S."/>
            <person name="Lovell J.T."/>
            <person name="Sreedasyam A."/>
            <person name="Maumus F."/>
            <person name="Tiley G.P."/>
            <person name="Fernandez-Pozo N."/>
            <person name="Barry K."/>
            <person name="Chen C."/>
            <person name="Wang M."/>
            <person name="Lipzen A."/>
            <person name="Daum C."/>
            <person name="Saski C.A."/>
            <person name="Payton A.C."/>
            <person name="Mcbreen J.C."/>
            <person name="Conrad R.E."/>
            <person name="Kollar L.M."/>
            <person name="Olsson S."/>
            <person name="Huttunen S."/>
            <person name="Landis J.B."/>
            <person name="Wickett N.J."/>
            <person name="Johnson M.G."/>
            <person name="Rensing S.A."/>
            <person name="Grimwood J."/>
            <person name="Schmutz J."/>
            <person name="Mcdaniel S.F."/>
        </authorList>
    </citation>
    <scope>NUCLEOTIDE SEQUENCE</scope>
    <source>
        <strain evidence="12">R40</strain>
    </source>
</reference>
<dbReference type="GO" id="GO:0008270">
    <property type="term" value="F:zinc ion binding"/>
    <property type="evidence" value="ECO:0007669"/>
    <property type="project" value="UniProtKB-KW"/>
</dbReference>
<keyword evidence="7" id="KW-0862">Zinc</keyword>
<keyword evidence="5" id="KW-0255">Endonuclease</keyword>
<keyword evidence="3" id="KW-0540">Nuclease</keyword>
<keyword evidence="9" id="KW-0539">Nucleus</keyword>
<evidence type="ECO:0000256" key="8">
    <source>
        <dbReference type="ARBA" id="ARBA00023054"/>
    </source>
</evidence>
<feature type="compositionally biased region" description="Basic and acidic residues" evidence="10">
    <location>
        <begin position="755"/>
        <end position="764"/>
    </location>
</feature>
<dbReference type="EMBL" id="CM026430">
    <property type="protein sequence ID" value="KAG0561105.1"/>
    <property type="molecule type" value="Genomic_DNA"/>
</dbReference>
<dbReference type="AlphaFoldDB" id="A0A8T0GRP4"/>
<dbReference type="InterPro" id="IPR041006">
    <property type="entry name" value="Morc_S5"/>
</dbReference>
<evidence type="ECO:0000256" key="5">
    <source>
        <dbReference type="ARBA" id="ARBA00022759"/>
    </source>
</evidence>
<dbReference type="InterPro" id="IPR011124">
    <property type="entry name" value="Znf_CW"/>
</dbReference>
<dbReference type="Pfam" id="PF13589">
    <property type="entry name" value="HATPase_c_3"/>
    <property type="match status" value="1"/>
</dbReference>
<keyword evidence="8" id="KW-0175">Coiled coil</keyword>
<keyword evidence="5" id="KW-0378">Hydrolase</keyword>
<dbReference type="GO" id="GO:0031349">
    <property type="term" value="P:positive regulation of defense response"/>
    <property type="evidence" value="ECO:0007669"/>
    <property type="project" value="UniProtKB-ARBA"/>
</dbReference>
<feature type="compositionally biased region" description="Basic residues" evidence="10">
    <location>
        <begin position="741"/>
        <end position="750"/>
    </location>
</feature>
<gene>
    <name evidence="12" type="ORF">KC19_9G037600</name>
</gene>
<dbReference type="GO" id="GO:0016887">
    <property type="term" value="F:ATP hydrolysis activity"/>
    <property type="evidence" value="ECO:0007669"/>
    <property type="project" value="InterPro"/>
</dbReference>
<keyword evidence="4" id="KW-0479">Metal-binding</keyword>
<keyword evidence="6" id="KW-0863">Zinc-finger</keyword>
<evidence type="ECO:0000313" key="12">
    <source>
        <dbReference type="EMBL" id="KAG0561105.1"/>
    </source>
</evidence>
<dbReference type="SUPFAM" id="SSF55874">
    <property type="entry name" value="ATPase domain of HSP90 chaperone/DNA topoisomerase II/histidine kinase"/>
    <property type="match status" value="1"/>
</dbReference>
<dbReference type="GO" id="GO:0004519">
    <property type="term" value="F:endonuclease activity"/>
    <property type="evidence" value="ECO:0007669"/>
    <property type="project" value="UniProtKB-KW"/>
</dbReference>
<evidence type="ECO:0000256" key="1">
    <source>
        <dbReference type="ARBA" id="ARBA00004123"/>
    </source>
</evidence>
<evidence type="ECO:0000256" key="2">
    <source>
        <dbReference type="ARBA" id="ARBA00007845"/>
    </source>
</evidence>
<dbReference type="Pfam" id="PF17942">
    <property type="entry name" value="Morc6_S5"/>
    <property type="match status" value="1"/>
</dbReference>
<evidence type="ECO:0000256" key="6">
    <source>
        <dbReference type="ARBA" id="ARBA00022771"/>
    </source>
</evidence>
<organism evidence="12 13">
    <name type="scientific">Ceratodon purpureus</name>
    <name type="common">Fire moss</name>
    <name type="synonym">Dicranum purpureum</name>
    <dbReference type="NCBI Taxonomy" id="3225"/>
    <lineage>
        <taxon>Eukaryota</taxon>
        <taxon>Viridiplantae</taxon>
        <taxon>Streptophyta</taxon>
        <taxon>Embryophyta</taxon>
        <taxon>Bryophyta</taxon>
        <taxon>Bryophytina</taxon>
        <taxon>Bryopsida</taxon>
        <taxon>Dicranidae</taxon>
        <taxon>Pseudoditrichales</taxon>
        <taxon>Ditrichaceae</taxon>
        <taxon>Ceratodon</taxon>
    </lineage>
</organism>
<dbReference type="PANTHER" id="PTHR23336">
    <property type="entry name" value="ZINC FINGER CW-TYPE COILED-COIL DOMAIN PROTEIN 3"/>
    <property type="match status" value="1"/>
</dbReference>